<feature type="compositionally biased region" description="Basic and acidic residues" evidence="1">
    <location>
        <begin position="1"/>
        <end position="14"/>
    </location>
</feature>
<dbReference type="EMBL" id="SOYY01000016">
    <property type="protein sequence ID" value="KAA0710489.1"/>
    <property type="molecule type" value="Genomic_DNA"/>
</dbReference>
<feature type="region of interest" description="Disordered" evidence="1">
    <location>
        <begin position="328"/>
        <end position="365"/>
    </location>
</feature>
<feature type="compositionally biased region" description="Basic and acidic residues" evidence="1">
    <location>
        <begin position="286"/>
        <end position="296"/>
    </location>
</feature>
<dbReference type="AlphaFoldDB" id="A0A5A9NNF2"/>
<name>A0A5A9NNF2_9TELE</name>
<dbReference type="InterPro" id="IPR029901">
    <property type="entry name" value="Spire"/>
</dbReference>
<feature type="compositionally biased region" description="Basic residues" evidence="1">
    <location>
        <begin position="331"/>
        <end position="343"/>
    </location>
</feature>
<evidence type="ECO:0000313" key="2">
    <source>
        <dbReference type="EMBL" id="KAA0710489.1"/>
    </source>
</evidence>
<feature type="compositionally biased region" description="Basic and acidic residues" evidence="1">
    <location>
        <begin position="356"/>
        <end position="365"/>
    </location>
</feature>
<dbReference type="PANTHER" id="PTHR21345">
    <property type="entry name" value="SPIRE"/>
    <property type="match status" value="1"/>
</dbReference>
<gene>
    <name evidence="2" type="ORF">E1301_Tti012571</name>
</gene>
<dbReference type="GO" id="GO:0048193">
    <property type="term" value="P:Golgi vesicle transport"/>
    <property type="evidence" value="ECO:0007669"/>
    <property type="project" value="TreeGrafter"/>
</dbReference>
<evidence type="ECO:0000313" key="3">
    <source>
        <dbReference type="Proteomes" id="UP000324632"/>
    </source>
</evidence>
<dbReference type="GO" id="GO:0036089">
    <property type="term" value="P:cleavage furrow formation"/>
    <property type="evidence" value="ECO:0007669"/>
    <property type="project" value="TreeGrafter"/>
</dbReference>
<dbReference type="GO" id="GO:0040038">
    <property type="term" value="P:polar body extrusion after meiotic divisions"/>
    <property type="evidence" value="ECO:0007669"/>
    <property type="project" value="TreeGrafter"/>
</dbReference>
<reference evidence="2 3" key="1">
    <citation type="journal article" date="2019" name="Mol. Ecol. Resour.">
        <title>Chromosome-level genome assembly of Triplophysa tibetana, a fish adapted to the harsh high-altitude environment of the Tibetan Plateau.</title>
        <authorList>
            <person name="Yang X."/>
            <person name="Liu H."/>
            <person name="Ma Z."/>
            <person name="Zou Y."/>
            <person name="Zou M."/>
            <person name="Mao Y."/>
            <person name="Li X."/>
            <person name="Wang H."/>
            <person name="Chen T."/>
            <person name="Wang W."/>
            <person name="Yang R."/>
        </authorList>
    </citation>
    <scope>NUCLEOTIDE SEQUENCE [LARGE SCALE GENOMIC DNA]</scope>
    <source>
        <strain evidence="2">TTIB1903HZAU</strain>
        <tissue evidence="2">Muscle</tissue>
    </source>
</reference>
<sequence>MNASWRRSEQRENSDPVSPDMMRRSRLVIRPLSMSVSFDSSGAGKSMSTPQDLFRCSDVPDGPRKLAISTLSLANGSSPPQSPKNSQPLSQRKRLLKAPRLDELNSSDSDEDQKSSSSSSISTSVVDDTSPESVRGKKIPQFLPTSSSSQPDKRIGFRDRNSTEKDALTSLQSFLPPSRPNSKSQEEFCYPVECLTLTVEEVMHIRQVLVKAELEKFQPYKDVYNALKKGKMKLPSKPHARLPISSFAPSMLPKSEPGASSQTEKTSTTSGQKHHSLQRSMSRSSKHGERSSFKDDLELPEQLTEDWITMDVCGDCRKFIHDIITNSRRSQSTKRARLHRRTHSVYMSSTSSSKYRPTERTIKEI</sequence>
<feature type="region of interest" description="Disordered" evidence="1">
    <location>
        <begin position="234"/>
        <end position="296"/>
    </location>
</feature>
<dbReference type="GO" id="GO:0008017">
    <property type="term" value="F:microtubule binding"/>
    <property type="evidence" value="ECO:0007669"/>
    <property type="project" value="TreeGrafter"/>
</dbReference>
<evidence type="ECO:0000256" key="1">
    <source>
        <dbReference type="SAM" id="MobiDB-lite"/>
    </source>
</evidence>
<organism evidence="2 3">
    <name type="scientific">Triplophysa tibetana</name>
    <dbReference type="NCBI Taxonomy" id="1572043"/>
    <lineage>
        <taxon>Eukaryota</taxon>
        <taxon>Metazoa</taxon>
        <taxon>Chordata</taxon>
        <taxon>Craniata</taxon>
        <taxon>Vertebrata</taxon>
        <taxon>Euteleostomi</taxon>
        <taxon>Actinopterygii</taxon>
        <taxon>Neopterygii</taxon>
        <taxon>Teleostei</taxon>
        <taxon>Ostariophysi</taxon>
        <taxon>Cypriniformes</taxon>
        <taxon>Nemacheilidae</taxon>
        <taxon>Triplophysa</taxon>
    </lineage>
</organism>
<dbReference type="GO" id="GO:0005938">
    <property type="term" value="C:cell cortex"/>
    <property type="evidence" value="ECO:0007669"/>
    <property type="project" value="TreeGrafter"/>
</dbReference>
<dbReference type="Proteomes" id="UP000324632">
    <property type="component" value="Chromosome 16"/>
</dbReference>
<dbReference type="GO" id="GO:0003779">
    <property type="term" value="F:actin binding"/>
    <property type="evidence" value="ECO:0007669"/>
    <property type="project" value="InterPro"/>
</dbReference>
<accession>A0A5A9NNF2</accession>
<dbReference type="PANTHER" id="PTHR21345:SF8">
    <property type="entry name" value="PROTEIN SPIRE HOMOLOG 1"/>
    <property type="match status" value="1"/>
</dbReference>
<feature type="compositionally biased region" description="Polar residues" evidence="1">
    <location>
        <begin position="169"/>
        <end position="183"/>
    </location>
</feature>
<feature type="compositionally biased region" description="Basic and acidic residues" evidence="1">
    <location>
        <begin position="151"/>
        <end position="167"/>
    </location>
</feature>
<feature type="compositionally biased region" description="Low complexity" evidence="1">
    <location>
        <begin position="77"/>
        <end position="90"/>
    </location>
</feature>
<keyword evidence="3" id="KW-1185">Reference proteome</keyword>
<comment type="caution">
    <text evidence="2">The sequence shown here is derived from an EMBL/GenBank/DDBJ whole genome shotgun (WGS) entry which is preliminary data.</text>
</comment>
<dbReference type="GO" id="GO:0030041">
    <property type="term" value="P:actin filament polymerization"/>
    <property type="evidence" value="ECO:0007669"/>
    <property type="project" value="TreeGrafter"/>
</dbReference>
<dbReference type="GO" id="GO:0051639">
    <property type="term" value="P:actin filament network formation"/>
    <property type="evidence" value="ECO:0007669"/>
    <property type="project" value="TreeGrafter"/>
</dbReference>
<dbReference type="GO" id="GO:0030659">
    <property type="term" value="C:cytoplasmic vesicle membrane"/>
    <property type="evidence" value="ECO:0007669"/>
    <property type="project" value="TreeGrafter"/>
</dbReference>
<feature type="region of interest" description="Disordered" evidence="1">
    <location>
        <begin position="1"/>
        <end position="186"/>
    </location>
</feature>
<dbReference type="GO" id="GO:0051295">
    <property type="term" value="P:establishment of meiotic spindle localization"/>
    <property type="evidence" value="ECO:0007669"/>
    <property type="project" value="TreeGrafter"/>
</dbReference>
<feature type="compositionally biased region" description="Polar residues" evidence="1">
    <location>
        <begin position="258"/>
        <end position="271"/>
    </location>
</feature>
<proteinExistence type="predicted"/>
<feature type="compositionally biased region" description="Low complexity" evidence="1">
    <location>
        <begin position="115"/>
        <end position="128"/>
    </location>
</feature>
<dbReference type="GO" id="GO:0045010">
    <property type="term" value="P:actin nucleation"/>
    <property type="evidence" value="ECO:0007669"/>
    <property type="project" value="InterPro"/>
</dbReference>
<protein>
    <submittedName>
        <fullName evidence="2">Protein spire-like protein 1</fullName>
    </submittedName>
</protein>